<evidence type="ECO:0000256" key="7">
    <source>
        <dbReference type="ARBA" id="ARBA00022989"/>
    </source>
</evidence>
<dbReference type="Pfam" id="PF01252">
    <property type="entry name" value="Peptidase_A8"/>
    <property type="match status" value="1"/>
</dbReference>
<accession>A0A101FY84</accession>
<sequence length="162" mass="18263">MKNKLKSYLFLAVLAGVIIVLDQFTKNLVRMNLAYGEVWSPWEWLTPYARVVHWYNTGVAFGLFQGYGLLFTFLPMVVVVFILIFYSRLAGENWWMRVAIGLELGGAVGNLIDRIRIGHVTDFISVGNFAVFNVADASITVGVVVMIIALWVEEKKNPSQSE</sequence>
<comment type="caution">
    <text evidence="11">The sequence shown here is derived from an EMBL/GenBank/DDBJ whole genome shotgun (WGS) entry which is preliminary data.</text>
</comment>
<dbReference type="NCBIfam" id="TIGR00077">
    <property type="entry name" value="lspA"/>
    <property type="match status" value="1"/>
</dbReference>
<evidence type="ECO:0000313" key="12">
    <source>
        <dbReference type="Proteomes" id="UP000064249"/>
    </source>
</evidence>
<dbReference type="GO" id="GO:0006508">
    <property type="term" value="P:proteolysis"/>
    <property type="evidence" value="ECO:0007669"/>
    <property type="project" value="UniProtKB-KW"/>
</dbReference>
<proteinExistence type="inferred from homology"/>
<organism evidence="11 12">
    <name type="scientific">Anaerolinea thermophila</name>
    <dbReference type="NCBI Taxonomy" id="167964"/>
    <lineage>
        <taxon>Bacteria</taxon>
        <taxon>Bacillati</taxon>
        <taxon>Chloroflexota</taxon>
        <taxon>Anaerolineae</taxon>
        <taxon>Anaerolineales</taxon>
        <taxon>Anaerolineaceae</taxon>
        <taxon>Anaerolinea</taxon>
    </lineage>
</organism>
<evidence type="ECO:0000256" key="5">
    <source>
        <dbReference type="ARBA" id="ARBA00022750"/>
    </source>
</evidence>
<comment type="similarity">
    <text evidence="1 9 10">Belongs to the peptidase A8 family.</text>
</comment>
<dbReference type="EC" id="3.4.23.36" evidence="9"/>
<evidence type="ECO:0000256" key="4">
    <source>
        <dbReference type="ARBA" id="ARBA00022692"/>
    </source>
</evidence>
<comment type="subcellular location">
    <subcellularLocation>
        <location evidence="9">Cell membrane</location>
        <topology evidence="9">Multi-pass membrane protein</topology>
    </subcellularLocation>
</comment>
<keyword evidence="7 9" id="KW-1133">Transmembrane helix</keyword>
<dbReference type="PRINTS" id="PR00781">
    <property type="entry name" value="LIPOSIGPTASE"/>
</dbReference>
<keyword evidence="8 9" id="KW-0472">Membrane</keyword>
<dbReference type="EMBL" id="LGFU01000020">
    <property type="protein sequence ID" value="KUK46563.1"/>
    <property type="molecule type" value="Genomic_DNA"/>
</dbReference>
<evidence type="ECO:0000256" key="8">
    <source>
        <dbReference type="ARBA" id="ARBA00023136"/>
    </source>
</evidence>
<comment type="function">
    <text evidence="9">This protein specifically catalyzes the removal of signal peptides from prolipoproteins.</text>
</comment>
<dbReference type="AlphaFoldDB" id="A0A101FY84"/>
<keyword evidence="2 9" id="KW-1003">Cell membrane</keyword>
<evidence type="ECO:0000256" key="1">
    <source>
        <dbReference type="ARBA" id="ARBA00006139"/>
    </source>
</evidence>
<keyword evidence="3 9" id="KW-0645">Protease</keyword>
<evidence type="ECO:0000256" key="10">
    <source>
        <dbReference type="RuleBase" id="RU004181"/>
    </source>
</evidence>
<feature type="transmembrane region" description="Helical" evidence="9">
    <location>
        <begin position="7"/>
        <end position="25"/>
    </location>
</feature>
<dbReference type="HAMAP" id="MF_00161">
    <property type="entry name" value="LspA"/>
    <property type="match status" value="1"/>
</dbReference>
<keyword evidence="6 9" id="KW-0378">Hydrolase</keyword>
<dbReference type="InterPro" id="IPR001872">
    <property type="entry name" value="Peptidase_A8"/>
</dbReference>
<name>A0A101FY84_9CHLR</name>
<dbReference type="PATRIC" id="fig|167964.4.peg.1228"/>
<comment type="pathway">
    <text evidence="9">Protein modification; lipoprotein biosynthesis (signal peptide cleavage).</text>
</comment>
<dbReference type="Proteomes" id="UP000064249">
    <property type="component" value="Unassembled WGS sequence"/>
</dbReference>
<dbReference type="UniPathway" id="UPA00665"/>
<evidence type="ECO:0000256" key="6">
    <source>
        <dbReference type="ARBA" id="ARBA00022801"/>
    </source>
</evidence>
<keyword evidence="4 9" id="KW-0812">Transmembrane</keyword>
<feature type="transmembrane region" description="Helical" evidence="9">
    <location>
        <begin position="64"/>
        <end position="87"/>
    </location>
</feature>
<evidence type="ECO:0000256" key="3">
    <source>
        <dbReference type="ARBA" id="ARBA00022670"/>
    </source>
</evidence>
<feature type="transmembrane region" description="Helical" evidence="9">
    <location>
        <begin position="132"/>
        <end position="152"/>
    </location>
</feature>
<dbReference type="PANTHER" id="PTHR33695:SF1">
    <property type="entry name" value="LIPOPROTEIN SIGNAL PEPTIDASE"/>
    <property type="match status" value="1"/>
</dbReference>
<dbReference type="PANTHER" id="PTHR33695">
    <property type="entry name" value="LIPOPROTEIN SIGNAL PEPTIDASE"/>
    <property type="match status" value="1"/>
</dbReference>
<feature type="active site" evidence="9">
    <location>
        <position position="136"/>
    </location>
</feature>
<feature type="transmembrane region" description="Helical" evidence="9">
    <location>
        <begin position="94"/>
        <end position="112"/>
    </location>
</feature>
<evidence type="ECO:0000313" key="11">
    <source>
        <dbReference type="EMBL" id="KUK46563.1"/>
    </source>
</evidence>
<keyword evidence="11" id="KW-0449">Lipoprotein</keyword>
<evidence type="ECO:0000256" key="9">
    <source>
        <dbReference type="HAMAP-Rule" id="MF_00161"/>
    </source>
</evidence>
<comment type="catalytic activity">
    <reaction evidence="9">
        <text>Release of signal peptides from bacterial membrane prolipoproteins. Hydrolyzes -Xaa-Yaa-Zaa-|-(S,diacylglyceryl)Cys-, in which Xaa is hydrophobic (preferably Leu), and Yaa (Ala or Ser) and Zaa (Gly or Ala) have small, neutral side chains.</text>
        <dbReference type="EC" id="3.4.23.36"/>
    </reaction>
</comment>
<dbReference type="GO" id="GO:0005886">
    <property type="term" value="C:plasma membrane"/>
    <property type="evidence" value="ECO:0007669"/>
    <property type="project" value="UniProtKB-SubCell"/>
</dbReference>
<feature type="active site" evidence="9">
    <location>
        <position position="122"/>
    </location>
</feature>
<gene>
    <name evidence="9" type="primary">lspA</name>
    <name evidence="11" type="ORF">XD73_0567</name>
</gene>
<reference evidence="11 12" key="1">
    <citation type="journal article" date="2015" name="MBio">
        <title>Genome-Resolved Metagenomic Analysis Reveals Roles for Candidate Phyla and Other Microbial Community Members in Biogeochemical Transformations in Oil Reservoirs.</title>
        <authorList>
            <person name="Hu P."/>
            <person name="Tom L."/>
            <person name="Singh A."/>
            <person name="Thomas B.C."/>
            <person name="Baker B.J."/>
            <person name="Piceno Y.M."/>
            <person name="Andersen G.L."/>
            <person name="Banfield J.F."/>
        </authorList>
    </citation>
    <scope>NUCLEOTIDE SEQUENCE [LARGE SCALE GENOMIC DNA]</scope>
    <source>
        <strain evidence="11">46_16</strain>
    </source>
</reference>
<keyword evidence="5 9" id="KW-0064">Aspartyl protease</keyword>
<dbReference type="GO" id="GO:0004190">
    <property type="term" value="F:aspartic-type endopeptidase activity"/>
    <property type="evidence" value="ECO:0007669"/>
    <property type="project" value="UniProtKB-UniRule"/>
</dbReference>
<evidence type="ECO:0000256" key="2">
    <source>
        <dbReference type="ARBA" id="ARBA00022475"/>
    </source>
</evidence>
<protein>
    <recommendedName>
        <fullName evidence="9">Lipoprotein signal peptidase</fullName>
        <ecNumber evidence="9">3.4.23.36</ecNumber>
    </recommendedName>
    <alternativeName>
        <fullName evidence="9">Prolipoprotein signal peptidase</fullName>
    </alternativeName>
    <alternativeName>
        <fullName evidence="9">Signal peptidase II</fullName>
        <shortName evidence="9">SPase II</shortName>
    </alternativeName>
</protein>